<organism evidence="1 2">
    <name type="scientific">[Eubacterium] siraeum</name>
    <dbReference type="NCBI Taxonomy" id="39492"/>
    <lineage>
        <taxon>Bacteria</taxon>
        <taxon>Bacillati</taxon>
        <taxon>Bacillota</taxon>
        <taxon>Clostridia</taxon>
        <taxon>Eubacteriales</taxon>
        <taxon>Oscillospiraceae</taxon>
        <taxon>Oscillospiraceae incertae sedis</taxon>
    </lineage>
</organism>
<accession>A0A175A0M9</accession>
<evidence type="ECO:0000313" key="2">
    <source>
        <dbReference type="Proteomes" id="UP000095662"/>
    </source>
</evidence>
<dbReference type="Proteomes" id="UP000095662">
    <property type="component" value="Unassembled WGS sequence"/>
</dbReference>
<dbReference type="STRING" id="39492.ERS852540_01953"/>
<evidence type="ECO:0000313" key="1">
    <source>
        <dbReference type="EMBL" id="CUQ89591.1"/>
    </source>
</evidence>
<dbReference type="AlphaFoldDB" id="A0A175A0M9"/>
<reference evidence="1 2" key="1">
    <citation type="submission" date="2015-09" db="EMBL/GenBank/DDBJ databases">
        <authorList>
            <consortium name="Pathogen Informatics"/>
        </authorList>
    </citation>
    <scope>NUCLEOTIDE SEQUENCE [LARGE SCALE GENOMIC DNA]</scope>
    <source>
        <strain evidence="1 2">2789STDY5834928</strain>
    </source>
</reference>
<protein>
    <submittedName>
        <fullName evidence="1">Uncharacterized protein</fullName>
    </submittedName>
</protein>
<name>A0A175A0M9_9FIRM</name>
<proteinExistence type="predicted"/>
<sequence>MTEIIPDPDIKEFDGVYVGGKKRLPPNEYNLSRLAEYLRKTNKKFSDLSKEEKKAFILP</sequence>
<gene>
    <name evidence="1" type="ORF">ERS852540_01953</name>
</gene>
<dbReference type="EMBL" id="CZBY01000017">
    <property type="protein sequence ID" value="CUQ89591.1"/>
    <property type="molecule type" value="Genomic_DNA"/>
</dbReference>